<keyword evidence="3" id="KW-1185">Reference proteome</keyword>
<accession>A0A0C2VY85</accession>
<feature type="compositionally biased region" description="Polar residues" evidence="1">
    <location>
        <begin position="36"/>
        <end position="50"/>
    </location>
</feature>
<reference evidence="2 3" key="1">
    <citation type="submission" date="2014-04" db="EMBL/GenBank/DDBJ databases">
        <title>Evolutionary Origins and Diversification of the Mycorrhizal Mutualists.</title>
        <authorList>
            <consortium name="DOE Joint Genome Institute"/>
            <consortium name="Mycorrhizal Genomics Consortium"/>
            <person name="Kohler A."/>
            <person name="Kuo A."/>
            <person name="Nagy L.G."/>
            <person name="Floudas D."/>
            <person name="Copeland A."/>
            <person name="Barry K.W."/>
            <person name="Cichocki N."/>
            <person name="Veneault-Fourrey C."/>
            <person name="LaButti K."/>
            <person name="Lindquist E.A."/>
            <person name="Lipzen A."/>
            <person name="Lundell T."/>
            <person name="Morin E."/>
            <person name="Murat C."/>
            <person name="Riley R."/>
            <person name="Ohm R."/>
            <person name="Sun H."/>
            <person name="Tunlid A."/>
            <person name="Henrissat B."/>
            <person name="Grigoriev I.V."/>
            <person name="Hibbett D.S."/>
            <person name="Martin F."/>
        </authorList>
    </citation>
    <scope>NUCLEOTIDE SEQUENCE [LARGE SCALE GENOMIC DNA]</scope>
    <source>
        <strain evidence="2 3">Koide BX008</strain>
    </source>
</reference>
<proteinExistence type="predicted"/>
<protein>
    <submittedName>
        <fullName evidence="2">Uncharacterized protein</fullName>
    </submittedName>
</protein>
<dbReference type="AlphaFoldDB" id="A0A0C2VY85"/>
<name>A0A0C2VY85_AMAMK</name>
<dbReference type="EMBL" id="KN819254">
    <property type="protein sequence ID" value="KIL53812.1"/>
    <property type="molecule type" value="Genomic_DNA"/>
</dbReference>
<gene>
    <name evidence="2" type="ORF">M378DRAFT_182736</name>
</gene>
<dbReference type="Proteomes" id="UP000054549">
    <property type="component" value="Unassembled WGS sequence"/>
</dbReference>
<evidence type="ECO:0000313" key="2">
    <source>
        <dbReference type="EMBL" id="KIL53812.1"/>
    </source>
</evidence>
<feature type="region of interest" description="Disordered" evidence="1">
    <location>
        <begin position="32"/>
        <end position="82"/>
    </location>
</feature>
<sequence length="134" mass="14516">MYNLRRESERRTTLPPDEAVLPLIVRGGGTLARTIVQPSSRPNRSQTGSDSDYEPTDASSTTGSERGSVAMAGMPSSDVSIPPFSCNQLEELDTEFDASGTATSKYIKLFSDLLIHVLVIALDITGERFHGIIE</sequence>
<evidence type="ECO:0000313" key="3">
    <source>
        <dbReference type="Proteomes" id="UP000054549"/>
    </source>
</evidence>
<evidence type="ECO:0000256" key="1">
    <source>
        <dbReference type="SAM" id="MobiDB-lite"/>
    </source>
</evidence>
<dbReference type="InParanoid" id="A0A0C2VY85"/>
<dbReference type="HOGENOM" id="CLU_1895631_0_0_1"/>
<organism evidence="2 3">
    <name type="scientific">Amanita muscaria (strain Koide BX008)</name>
    <dbReference type="NCBI Taxonomy" id="946122"/>
    <lineage>
        <taxon>Eukaryota</taxon>
        <taxon>Fungi</taxon>
        <taxon>Dikarya</taxon>
        <taxon>Basidiomycota</taxon>
        <taxon>Agaricomycotina</taxon>
        <taxon>Agaricomycetes</taxon>
        <taxon>Agaricomycetidae</taxon>
        <taxon>Agaricales</taxon>
        <taxon>Pluteineae</taxon>
        <taxon>Amanitaceae</taxon>
        <taxon>Amanita</taxon>
    </lineage>
</organism>